<name>A0A3D9V4N9_THECX</name>
<dbReference type="Pfam" id="PF10646">
    <property type="entry name" value="Germane"/>
    <property type="match status" value="1"/>
</dbReference>
<evidence type="ECO:0000313" key="3">
    <source>
        <dbReference type="Proteomes" id="UP000256485"/>
    </source>
</evidence>
<dbReference type="InterPro" id="IPR019606">
    <property type="entry name" value="GerMN"/>
</dbReference>
<evidence type="ECO:0000313" key="2">
    <source>
        <dbReference type="EMBL" id="REF35663.1"/>
    </source>
</evidence>
<proteinExistence type="predicted"/>
<dbReference type="SMART" id="SM00909">
    <property type="entry name" value="Germane"/>
    <property type="match status" value="1"/>
</dbReference>
<dbReference type="RefSeq" id="WP_115849414.1">
    <property type="nucleotide sequence ID" value="NZ_QTUC01000001.1"/>
</dbReference>
<evidence type="ECO:0000259" key="1">
    <source>
        <dbReference type="SMART" id="SM00909"/>
    </source>
</evidence>
<organism evidence="2 3">
    <name type="scientific">Thermasporomyces composti</name>
    <dbReference type="NCBI Taxonomy" id="696763"/>
    <lineage>
        <taxon>Bacteria</taxon>
        <taxon>Bacillati</taxon>
        <taxon>Actinomycetota</taxon>
        <taxon>Actinomycetes</taxon>
        <taxon>Propionibacteriales</taxon>
        <taxon>Nocardioidaceae</taxon>
        <taxon>Thermasporomyces</taxon>
    </lineage>
</organism>
<dbReference type="PROSITE" id="PS51257">
    <property type="entry name" value="PROKAR_LIPOPROTEIN"/>
    <property type="match status" value="1"/>
</dbReference>
<keyword evidence="3" id="KW-1185">Reference proteome</keyword>
<comment type="caution">
    <text evidence="2">The sequence shown here is derived from an EMBL/GenBank/DDBJ whole genome shotgun (WGS) entry which is preliminary data.</text>
</comment>
<dbReference type="EMBL" id="QTUC01000001">
    <property type="protein sequence ID" value="REF35663.1"/>
    <property type="molecule type" value="Genomic_DNA"/>
</dbReference>
<accession>A0A3D9V4N9</accession>
<dbReference type="OrthoDB" id="3774064at2"/>
<sequence>MRTSRTRSLTAVALLLTLTGFLTLTGCGIPEQEKPTLIDPRSVPFGLLESTSPTSPSELRVERMPASTTVYFVAHDRLTGVRRDIGVGPATRRLTAVLRALVEGPSDSEQAEGLTSAIPPGLRLRLVSLTDRTATIDLSGDVAGLSAEQGTLTVAQVVLSVTALPEVDRVRLASAGRPIEAPLGDGSLTSEPLTADGYLMLVDS</sequence>
<feature type="domain" description="GerMN" evidence="1">
    <location>
        <begin position="94"/>
        <end position="183"/>
    </location>
</feature>
<reference evidence="2 3" key="1">
    <citation type="submission" date="2018-08" db="EMBL/GenBank/DDBJ databases">
        <title>Sequencing the genomes of 1000 actinobacteria strains.</title>
        <authorList>
            <person name="Klenk H.-P."/>
        </authorList>
    </citation>
    <scope>NUCLEOTIDE SEQUENCE [LARGE SCALE GENOMIC DNA]</scope>
    <source>
        <strain evidence="2 3">DSM 22891</strain>
    </source>
</reference>
<gene>
    <name evidence="2" type="ORF">DFJ64_1048</name>
</gene>
<protein>
    <submittedName>
        <fullName evidence="2">Sporulation and spore germination protein</fullName>
    </submittedName>
</protein>
<dbReference type="Proteomes" id="UP000256485">
    <property type="component" value="Unassembled WGS sequence"/>
</dbReference>
<dbReference type="AlphaFoldDB" id="A0A3D9V4N9"/>